<evidence type="ECO:0000256" key="1">
    <source>
        <dbReference type="ARBA" id="ARBA00022612"/>
    </source>
</evidence>
<feature type="compositionally biased region" description="Polar residues" evidence="2">
    <location>
        <begin position="1"/>
        <end position="16"/>
    </location>
</feature>
<dbReference type="Pfam" id="PF17289">
    <property type="entry name" value="Terminase_6C"/>
    <property type="match status" value="1"/>
</dbReference>
<evidence type="ECO:0000256" key="2">
    <source>
        <dbReference type="SAM" id="MobiDB-lite"/>
    </source>
</evidence>
<dbReference type="InterPro" id="IPR027417">
    <property type="entry name" value="P-loop_NTPase"/>
</dbReference>
<feature type="domain" description="Terminase large subunit gp17-like C-terminal" evidence="3">
    <location>
        <begin position="284"/>
        <end position="431"/>
    </location>
</feature>
<reference evidence="4 5" key="1">
    <citation type="journal article" date="2017" name="Int. J. Syst. Evol. Microbiol.">
        <title>Roseitalea porphyridii gen. nov., sp. nov., isolated from a red alga, and reclassification of Hoeflea suaedae Chung et al. 2013 as Pseudohoeflea suaedae gen. nov., comb. nov.</title>
        <authorList>
            <person name="Hyeon J.W."/>
            <person name="Jeong S.E."/>
            <person name="Baek K."/>
            <person name="Jeon C.O."/>
        </authorList>
    </citation>
    <scope>NUCLEOTIDE SEQUENCE [LARGE SCALE GENOMIC DNA]</scope>
    <source>
        <strain evidence="4 5">MA7-20</strain>
    </source>
</reference>
<evidence type="ECO:0000259" key="3">
    <source>
        <dbReference type="Pfam" id="PF17289"/>
    </source>
</evidence>
<sequence length="446" mass="47958">MSALSSPRPNNGSTILPENARPPWYPNEPSTLVRRAALTSGPLALREAQKPPRHRRWSTWLLLGGRGSGKTRAGAEWVHGLASAVRPFARTVTSPIALVGETLADVREVMIDGPAGILACARYNRPVYEVTRRRLVWPNGAVAQAFSAHDPGSLRGPQFAAAWCDEAMKWPHPREAWDMLQFGLRLGDWPRLAATTTPRPLKLLAEIMADAATVTTRMKTADNAANLAGTFLATMRKRYGGTRLGRQELDAEILAEREDALWTRAMLDRVRIGAPADYARVVLAVDPPASAKHTSDACGIVVAGMTDDGAIHVLGDHSVSAAAPSQWAGRAVAAYHAAGADILVAEVNQGGDMVKSVIATVDSSINVRAVRATRGKWLRAEPVAALYEQGRVRHVGVLAELEDEMCDFGLDGLSSNRSPDRLDALVWAIAELVAGAGGKPRVRAVR</sequence>
<proteinExistence type="predicted"/>
<name>A0A4P6V0N8_9HYPH</name>
<evidence type="ECO:0000313" key="5">
    <source>
        <dbReference type="Proteomes" id="UP000293719"/>
    </source>
</evidence>
<dbReference type="OrthoDB" id="4519042at2"/>
<evidence type="ECO:0000313" key="4">
    <source>
        <dbReference type="EMBL" id="QBK30086.1"/>
    </source>
</evidence>
<organism evidence="4 5">
    <name type="scientific">Roseitalea porphyridii</name>
    <dbReference type="NCBI Taxonomy" id="1852022"/>
    <lineage>
        <taxon>Bacteria</taxon>
        <taxon>Pseudomonadati</taxon>
        <taxon>Pseudomonadota</taxon>
        <taxon>Alphaproteobacteria</taxon>
        <taxon>Hyphomicrobiales</taxon>
        <taxon>Ahrensiaceae</taxon>
        <taxon>Roseitalea</taxon>
    </lineage>
</organism>
<feature type="region of interest" description="Disordered" evidence="2">
    <location>
        <begin position="1"/>
        <end position="27"/>
    </location>
</feature>
<dbReference type="Proteomes" id="UP000293719">
    <property type="component" value="Chromosome"/>
</dbReference>
<keyword evidence="5" id="KW-1185">Reference proteome</keyword>
<dbReference type="KEGG" id="rpod:E0E05_05410"/>
<dbReference type="Gene3D" id="3.40.50.300">
    <property type="entry name" value="P-loop containing nucleotide triphosphate hydrolases"/>
    <property type="match status" value="1"/>
</dbReference>
<dbReference type="Pfam" id="PF03237">
    <property type="entry name" value="Terminase_6N"/>
    <property type="match status" value="1"/>
</dbReference>
<dbReference type="InterPro" id="IPR035421">
    <property type="entry name" value="Terminase_6C"/>
</dbReference>
<dbReference type="AlphaFoldDB" id="A0A4P6V0N8"/>
<gene>
    <name evidence="4" type="ORF">E0E05_05410</name>
</gene>
<accession>A0A4P6V0N8</accession>
<keyword evidence="1" id="KW-1188">Viral release from host cell</keyword>
<keyword evidence="4" id="KW-0067">ATP-binding</keyword>
<dbReference type="EMBL" id="CP036532">
    <property type="protein sequence ID" value="QBK30086.1"/>
    <property type="molecule type" value="Genomic_DNA"/>
</dbReference>
<protein>
    <submittedName>
        <fullName evidence="4">ATP-binding protein</fullName>
    </submittedName>
</protein>
<dbReference type="GO" id="GO:0005524">
    <property type="term" value="F:ATP binding"/>
    <property type="evidence" value="ECO:0007669"/>
    <property type="project" value="UniProtKB-KW"/>
</dbReference>
<keyword evidence="4" id="KW-0547">Nucleotide-binding</keyword>